<gene>
    <name evidence="1" type="ORF">CXB77_14110</name>
</gene>
<proteinExistence type="predicted"/>
<protein>
    <submittedName>
        <fullName evidence="1">Uncharacterized protein</fullName>
    </submittedName>
</protein>
<dbReference type="AlphaFoldDB" id="A0A2S7XPJ9"/>
<reference evidence="1 2" key="1">
    <citation type="submission" date="2018-01" db="EMBL/GenBank/DDBJ databases">
        <title>The complete genome sequence of Chromatium okenii LaCa, a purple sulfur bacterium with a turbulent life.</title>
        <authorList>
            <person name="Luedin S.M."/>
            <person name="Liechti N."/>
            <person name="Storelli N."/>
            <person name="Danza F."/>
            <person name="Wittwer M."/>
            <person name="Pothier J.F."/>
            <person name="Tonolla M.A."/>
        </authorList>
    </citation>
    <scope>NUCLEOTIDE SEQUENCE [LARGE SCALE GENOMIC DNA]</scope>
    <source>
        <strain evidence="1 2">LaCa</strain>
    </source>
</reference>
<comment type="caution">
    <text evidence="1">The sequence shown here is derived from an EMBL/GenBank/DDBJ whole genome shotgun (WGS) entry which is preliminary data.</text>
</comment>
<organism evidence="1 2">
    <name type="scientific">Chromatium okenii</name>
    <dbReference type="NCBI Taxonomy" id="61644"/>
    <lineage>
        <taxon>Bacteria</taxon>
        <taxon>Pseudomonadati</taxon>
        <taxon>Pseudomonadota</taxon>
        <taxon>Gammaproteobacteria</taxon>
        <taxon>Chromatiales</taxon>
        <taxon>Chromatiaceae</taxon>
        <taxon>Chromatium</taxon>
    </lineage>
</organism>
<dbReference type="RefSeq" id="WP_105074399.1">
    <property type="nucleotide sequence ID" value="NZ_PPGH01000037.1"/>
</dbReference>
<dbReference type="Proteomes" id="UP000239936">
    <property type="component" value="Unassembled WGS sequence"/>
</dbReference>
<name>A0A2S7XPJ9_9GAMM</name>
<accession>A0A2S7XPJ9</accession>
<dbReference type="EMBL" id="PPGH01000037">
    <property type="protein sequence ID" value="PQJ95358.1"/>
    <property type="molecule type" value="Genomic_DNA"/>
</dbReference>
<keyword evidence="2" id="KW-1185">Reference proteome</keyword>
<evidence type="ECO:0000313" key="2">
    <source>
        <dbReference type="Proteomes" id="UP000239936"/>
    </source>
</evidence>
<sequence>MLNNVITIDTLEEAAGKAVFWRGEAYYSNGAVRQIQVIDDNIIARVKGTEIITSDYGKKKAN</sequence>
<dbReference type="OrthoDB" id="7187515at2"/>
<evidence type="ECO:0000313" key="1">
    <source>
        <dbReference type="EMBL" id="PQJ95358.1"/>
    </source>
</evidence>